<comment type="catalytic activity">
    <reaction evidence="7">
        <text>L-glutamyl-tRNA(Gln) + L-glutamine + ATP + H2O = L-glutaminyl-tRNA(Gln) + L-glutamate + ADP + phosphate + H(+)</text>
        <dbReference type="Rhea" id="RHEA:17521"/>
        <dbReference type="Rhea" id="RHEA-COMP:9681"/>
        <dbReference type="Rhea" id="RHEA-COMP:9684"/>
        <dbReference type="ChEBI" id="CHEBI:15377"/>
        <dbReference type="ChEBI" id="CHEBI:15378"/>
        <dbReference type="ChEBI" id="CHEBI:29985"/>
        <dbReference type="ChEBI" id="CHEBI:30616"/>
        <dbReference type="ChEBI" id="CHEBI:43474"/>
        <dbReference type="ChEBI" id="CHEBI:58359"/>
        <dbReference type="ChEBI" id="CHEBI:78520"/>
        <dbReference type="ChEBI" id="CHEBI:78521"/>
        <dbReference type="ChEBI" id="CHEBI:456216"/>
    </reaction>
</comment>
<dbReference type="AlphaFoldDB" id="A0A6J6P2V0"/>
<dbReference type="PROSITE" id="PS01234">
    <property type="entry name" value="GATB"/>
    <property type="match status" value="1"/>
</dbReference>
<evidence type="ECO:0000256" key="1">
    <source>
        <dbReference type="ARBA" id="ARBA00005306"/>
    </source>
</evidence>
<dbReference type="Gene3D" id="1.10.10.410">
    <property type="match status" value="1"/>
</dbReference>
<keyword evidence="4" id="KW-0067">ATP-binding</keyword>
<keyword evidence="2" id="KW-0436">Ligase</keyword>
<protein>
    <submittedName>
        <fullName evidence="9">Unannotated protein</fullName>
    </submittedName>
</protein>
<dbReference type="SUPFAM" id="SSF55931">
    <property type="entry name" value="Glutamine synthetase/guanido kinase"/>
    <property type="match status" value="1"/>
</dbReference>
<dbReference type="InterPro" id="IPR023168">
    <property type="entry name" value="GatB_Yqey_C_2"/>
</dbReference>
<dbReference type="InterPro" id="IPR017959">
    <property type="entry name" value="Asn/Gln-tRNA_amidoTrfase_suB/E"/>
</dbReference>
<dbReference type="EMBL" id="CAEZXP010000002">
    <property type="protein sequence ID" value="CAB4693600.1"/>
    <property type="molecule type" value="Genomic_DNA"/>
</dbReference>
<dbReference type="FunFam" id="1.10.10.410:FF:000001">
    <property type="entry name" value="Aspartyl/glutamyl-tRNA(Asn/Gln) amidotransferase subunit B"/>
    <property type="match status" value="1"/>
</dbReference>
<evidence type="ECO:0000256" key="7">
    <source>
        <dbReference type="ARBA" id="ARBA00047913"/>
    </source>
</evidence>
<evidence type="ECO:0000256" key="5">
    <source>
        <dbReference type="ARBA" id="ARBA00022917"/>
    </source>
</evidence>
<evidence type="ECO:0000256" key="2">
    <source>
        <dbReference type="ARBA" id="ARBA00022598"/>
    </source>
</evidence>
<dbReference type="InterPro" id="IPR014746">
    <property type="entry name" value="Gln_synth/guanido_kin_cat_dom"/>
</dbReference>
<evidence type="ECO:0000256" key="3">
    <source>
        <dbReference type="ARBA" id="ARBA00022741"/>
    </source>
</evidence>
<dbReference type="GO" id="GO:0005524">
    <property type="term" value="F:ATP binding"/>
    <property type="evidence" value="ECO:0007669"/>
    <property type="project" value="UniProtKB-KW"/>
</dbReference>
<dbReference type="NCBIfam" id="NF004012">
    <property type="entry name" value="PRK05477.1-2"/>
    <property type="match status" value="1"/>
</dbReference>
<dbReference type="NCBIfam" id="NF004014">
    <property type="entry name" value="PRK05477.1-4"/>
    <property type="match status" value="1"/>
</dbReference>
<dbReference type="InterPro" id="IPR006075">
    <property type="entry name" value="Asn/Gln-tRNA_Trfase_suB/E_cat"/>
</dbReference>
<dbReference type="GO" id="GO:0070681">
    <property type="term" value="P:glutaminyl-tRNAGln biosynthesis via transamidation"/>
    <property type="evidence" value="ECO:0007669"/>
    <property type="project" value="TreeGrafter"/>
</dbReference>
<keyword evidence="5" id="KW-0648">Protein biosynthesis</keyword>
<name>A0A6J6P2V0_9ZZZZ</name>
<dbReference type="SUPFAM" id="SSF89095">
    <property type="entry name" value="GatB/YqeY motif"/>
    <property type="match status" value="1"/>
</dbReference>
<feature type="domain" description="Asn/Gln amidotransferase" evidence="8">
    <location>
        <begin position="332"/>
        <end position="468"/>
    </location>
</feature>
<dbReference type="NCBIfam" id="TIGR00133">
    <property type="entry name" value="gatB"/>
    <property type="match status" value="1"/>
</dbReference>
<dbReference type="PANTHER" id="PTHR11659">
    <property type="entry name" value="GLUTAMYL-TRNA GLN AMIDOTRANSFERASE SUBUNIT B MITOCHONDRIAL AND PROKARYOTIC PET112-RELATED"/>
    <property type="match status" value="1"/>
</dbReference>
<dbReference type="InterPro" id="IPR018027">
    <property type="entry name" value="Asn/Gln_amidotransferase"/>
</dbReference>
<reference evidence="9" key="1">
    <citation type="submission" date="2020-05" db="EMBL/GenBank/DDBJ databases">
        <authorList>
            <person name="Chiriac C."/>
            <person name="Salcher M."/>
            <person name="Ghai R."/>
            <person name="Kavagutti S V."/>
        </authorList>
    </citation>
    <scope>NUCLEOTIDE SEQUENCE</scope>
</reference>
<keyword evidence="3" id="KW-0547">Nucleotide-binding</keyword>
<accession>A0A6J6P2V0</accession>
<dbReference type="GO" id="GO:0050567">
    <property type="term" value="F:glutaminyl-tRNA synthase (glutamine-hydrolyzing) activity"/>
    <property type="evidence" value="ECO:0007669"/>
    <property type="project" value="TreeGrafter"/>
</dbReference>
<gene>
    <name evidence="9" type="ORF">UFOPK2399_00874</name>
</gene>
<comment type="similarity">
    <text evidence="1">Belongs to the GatB/GatE family. GatB subfamily.</text>
</comment>
<evidence type="ECO:0000256" key="4">
    <source>
        <dbReference type="ARBA" id="ARBA00022840"/>
    </source>
</evidence>
<sequence>MSTTWEPVIGLEIHVQLKTATKMFCRCRNGYGGEPNTQTCPVCLAFPGALPVPNRRAIEETIKLGLALECTIADRAIFHRKNYFYPDLPKAYQISQYDEPLCANGRLVVPTADGEVEIGIVRAHLEEDAAKNVHVATSGRIQGATATLVDFNRGGSPLVEIVTAPNIHSADVAKRFLQLLRQTVVELGLSDAELDKGSMRFDVNVSVRPAGSDELRTRTELKNMNSFNFAAKGIEREIARQIKIYENGGTVDQETLHFDPTAEESAPMRSKEEAQDYRYFPEPDLVPLHPAPEMIEGLRGQIGELPTARIRRIANTLSFYDADVLVTGGLDRLWAAVVDGGADPKEAANVLANAFVATGINPSAVNPEEFTKLVASRSEIPRAVFDDALSHVGDPGFSAEPYVAQKAVSDASALEPVIAAVIEANPGQVEQYRGGKQGLLGFFVGQVMKETGGSADPRVVSELVREQLGA</sequence>
<evidence type="ECO:0000256" key="6">
    <source>
        <dbReference type="ARBA" id="ARBA00047380"/>
    </source>
</evidence>
<proteinExistence type="inferred from homology"/>
<evidence type="ECO:0000313" key="9">
    <source>
        <dbReference type="EMBL" id="CAB4693600.1"/>
    </source>
</evidence>
<dbReference type="SMART" id="SM00845">
    <property type="entry name" value="GatB_Yqey"/>
    <property type="match status" value="1"/>
</dbReference>
<dbReference type="InterPro" id="IPR003789">
    <property type="entry name" value="Asn/Gln_tRNA_amidoTrase-B-like"/>
</dbReference>
<dbReference type="PANTHER" id="PTHR11659:SF0">
    <property type="entry name" value="GLUTAMYL-TRNA(GLN) AMIDOTRANSFERASE SUBUNIT B, MITOCHONDRIAL"/>
    <property type="match status" value="1"/>
</dbReference>
<dbReference type="Pfam" id="PF02637">
    <property type="entry name" value="GatB_Yqey"/>
    <property type="match status" value="1"/>
</dbReference>
<evidence type="ECO:0000259" key="8">
    <source>
        <dbReference type="SMART" id="SM00845"/>
    </source>
</evidence>
<dbReference type="GO" id="GO:0006412">
    <property type="term" value="P:translation"/>
    <property type="evidence" value="ECO:0007669"/>
    <property type="project" value="UniProtKB-KW"/>
</dbReference>
<organism evidence="9">
    <name type="scientific">freshwater metagenome</name>
    <dbReference type="NCBI Taxonomy" id="449393"/>
    <lineage>
        <taxon>unclassified sequences</taxon>
        <taxon>metagenomes</taxon>
        <taxon>ecological metagenomes</taxon>
    </lineage>
</organism>
<comment type="catalytic activity">
    <reaction evidence="6">
        <text>L-aspartyl-tRNA(Asn) + L-glutamine + ATP + H2O = L-asparaginyl-tRNA(Asn) + L-glutamate + ADP + phosphate + 2 H(+)</text>
        <dbReference type="Rhea" id="RHEA:14513"/>
        <dbReference type="Rhea" id="RHEA-COMP:9674"/>
        <dbReference type="Rhea" id="RHEA-COMP:9677"/>
        <dbReference type="ChEBI" id="CHEBI:15377"/>
        <dbReference type="ChEBI" id="CHEBI:15378"/>
        <dbReference type="ChEBI" id="CHEBI:29985"/>
        <dbReference type="ChEBI" id="CHEBI:30616"/>
        <dbReference type="ChEBI" id="CHEBI:43474"/>
        <dbReference type="ChEBI" id="CHEBI:58359"/>
        <dbReference type="ChEBI" id="CHEBI:78515"/>
        <dbReference type="ChEBI" id="CHEBI:78516"/>
        <dbReference type="ChEBI" id="CHEBI:456216"/>
    </reaction>
</comment>
<dbReference type="HAMAP" id="MF_00121">
    <property type="entry name" value="GatB"/>
    <property type="match status" value="1"/>
</dbReference>
<dbReference type="InterPro" id="IPR004413">
    <property type="entry name" value="GatB"/>
</dbReference>
<dbReference type="InterPro" id="IPR017958">
    <property type="entry name" value="Gln-tRNA_amidoTrfase_suB_CS"/>
</dbReference>
<dbReference type="Pfam" id="PF02934">
    <property type="entry name" value="GatB_N"/>
    <property type="match status" value="1"/>
</dbReference>